<feature type="compositionally biased region" description="Polar residues" evidence="1">
    <location>
        <begin position="1788"/>
        <end position="1800"/>
    </location>
</feature>
<feature type="region of interest" description="Disordered" evidence="1">
    <location>
        <begin position="1379"/>
        <end position="1578"/>
    </location>
</feature>
<feature type="compositionally biased region" description="Low complexity" evidence="1">
    <location>
        <begin position="374"/>
        <end position="390"/>
    </location>
</feature>
<dbReference type="EMBL" id="HG683348">
    <property type="protein sequence ID" value="CDJ31515.1"/>
    <property type="molecule type" value="Genomic_DNA"/>
</dbReference>
<feature type="region of interest" description="Disordered" evidence="1">
    <location>
        <begin position="642"/>
        <end position="702"/>
    </location>
</feature>
<feature type="compositionally biased region" description="Pro residues" evidence="1">
    <location>
        <begin position="1627"/>
        <end position="1643"/>
    </location>
</feature>
<feature type="domain" description="PAP/OAS1 substrate-binding-related" evidence="2">
    <location>
        <begin position="708"/>
        <end position="761"/>
    </location>
</feature>
<feature type="compositionally biased region" description="Low complexity" evidence="1">
    <location>
        <begin position="60"/>
        <end position="72"/>
    </location>
</feature>
<dbReference type="InterPro" id="IPR058921">
    <property type="entry name" value="PAP/OAS1-rel"/>
</dbReference>
<feature type="compositionally biased region" description="Basic and acidic residues" evidence="1">
    <location>
        <begin position="148"/>
        <end position="160"/>
    </location>
</feature>
<protein>
    <recommendedName>
        <fullName evidence="2">PAP/OAS1 substrate-binding-related domain-containing protein</fullName>
    </recommendedName>
</protein>
<dbReference type="SUPFAM" id="SSF81631">
    <property type="entry name" value="PAP/OAS1 substrate-binding domain"/>
    <property type="match status" value="1"/>
</dbReference>
<feature type="compositionally biased region" description="Basic and acidic residues" evidence="1">
    <location>
        <begin position="1724"/>
        <end position="1739"/>
    </location>
</feature>
<reference evidence="3" key="2">
    <citation type="submission" date="2013-10" db="EMBL/GenBank/DDBJ databases">
        <authorList>
            <person name="Aslett M."/>
        </authorList>
    </citation>
    <scope>NUCLEOTIDE SEQUENCE [LARGE SCALE GENOMIC DNA]</scope>
    <source>
        <strain evidence="3">Houghton</strain>
    </source>
</reference>
<name>U6K1A9_9EIME</name>
<feature type="compositionally biased region" description="Polar residues" evidence="1">
    <location>
        <begin position="1849"/>
        <end position="1860"/>
    </location>
</feature>
<feature type="domain" description="PAP/OAS1 substrate-binding-related" evidence="2">
    <location>
        <begin position="440"/>
        <end position="551"/>
    </location>
</feature>
<sequence length="2059" mass="218071">MELPPVPPEFDALADDFISALGPNEERSRVRAEAFEHLRAAILEAFADFRVLWRQQQELQEQQQHVLRQHSQQSREEEQQGQQEQNPSLSPEQLQEERPPQVTLREGQCDGQQQQEPQGENPTGSQEQEPSRERHCLESDTVDLAPEVLEREHDEEKKPQQESQPQQQQEQQEHERRLCRGTLSCCRARTDSPSSFFSVSSSPSPTAAGAALMGAAAKVAAPAPEWRQAPSSSSSFEVERAALFSSSLHASSNEPSSSSSRLSPSAAQAHENSSECNVSSGSSSSSSSTNSSKRTAANATYQAAAVAAAAVLIAAILALATLSAVCDACPTYTGVVEGEEESEAFLVYLHLRFRRGDLKVESRREASDPASGDPVGTGSPQSTGSGTRGSRGPRIRNVHLVKADVKILKLEVDSLAVDLSVNKVGGCCSLVLLELLDRRIGRFHLFKRSVILVKSEMAYESHLLGSRSGLLASYCLEVLVWHLFSCLPPSKLKSPLQVLQAFLSYFSSFDWAAFAATAAGPLPLWLLRLANQQQQQHMLLLQQMQQQGCEPQQQQLQLQQMPFLNELIEISEQSSGIQRDGDPRLERLAFVSQHIHPDRGFSRETVTVHACKCIANFAFVEECRRRFRMCYGGMGGPSRFSGTSRSGPAFGMPEPSSPTAHHSSGNCGGRGSAPTTPMSRWSQPSGRGSSGGPFVPPYHSRPAPRSGSAGAFTLRCINVVDPLLNTNNLGRSVSEPAFIRLVDALKRGHATLTAVLQRGDRGAFQSLVFKNTYNYLQRLRHEQTQEPPIRPLILLRLNRGPSQYPRAALEDDRVPCPTRDPYAEFLKCLHSKTGGLVEAQYPRAALEDDRVPCPTRDPYAEFLKCLHSKTGGLVEACDQQSPSQQSGHPQISSQGPQGASGSAESQDSIAEGTDDGERPEGPTQEGLARSPGFEGSALCPRPTANHSLSRQQEEQQQERQHHNQHQDESGHKINLQLADEELRGLLSLCQLLCKTPGEGNNTGASPGAARKGGIHHACVSLNASGSRLCICSHPNATQAAGTEENAAPPSNSSEASVGGAEEAWVGVQTAHTSGVPEATVLPIEAAAAAEAAITIQVLLPYCTRGCRRNSSAGSYAHDVRAAGGPPSIGSPRSACSLGRTSWDTRGGGHRMGGEGAPRGSRGSYNDRLRRSHPFSLMRHRAGGGRSSLQHQQHHHLMLQHLQQHHPMHALPPSRDPYWQSTRPFSTQATLLGASLEGPSSAAAGVPMGPSGISQWRGEDGNSPSAAGATAGEGSPAGGIGRRRMHGGMPRQGYPLGPGGASGYQQGRHIAAFSPMVAARGQPPQQTRGYAANSGVGLPRPIEPKEAGGLPRRSFGWSHYVPLGGPSGDQTATRHAVAFNEERRSSSNSSKSSSKGSVADPRGPRERCDGAAASKFGQQQLVHQQQDMPASGGSYAAALTGQQGPTSPPTPAGKQQEQQQRYHGGDGVERGEVRASVVSDLSEDVGESGPSRLIRGRSGDWTFSGAASSNRNSSRSAQATGMVASHRTPQQPSDGQTPQWGAEGGVSGTPPTPSSWSRQHQLQQGATHPRGGICLPLRNTRGGTPNAVLQGLGLHVATPSAAPSRVARYRDAGHRQGGTPGGPAWNIPEPPQQPPPPPPPPPATPSGAIAGVEAQSEGPRGPTHRRNWAAVVGAPASASSGGVRARGTPASPPAASGTATATSPVAASGVPRPASAAARPSSPSLEREVLSQKASSEGHARKGGSAEDAGGTSPAPATRAAPEGAPAEDSSQHPDDRLPSRGSAELRKSTPQWGTRSTAGGPSQDPHSKAAAPKWAIGGPSGGPRTASWGSRTGTEDADGTSRPSEHQHQQQQWDGSSTPPSRGHSWAGDSTGLWRPGPPSSGDLSGEGPPLDGRSHPSRGLSTSPPPERGVPVKQRETPSLTGDLLSLKLEDIALLSAADKAKALLVAKQQVAALQDAAEWRTATSKRERKKSSASGRHAKSQLDHLLAVQQLLLQQQQAHQEGEETTAEGQQRTSQPDRSEGIKETQNSGYGGLTDTGQKTSPGATPGGEARGADTPP</sequence>
<proteinExistence type="predicted"/>
<feature type="compositionally biased region" description="Low complexity" evidence="1">
    <location>
        <begin position="192"/>
        <end position="212"/>
    </location>
</feature>
<feature type="compositionally biased region" description="Basic and acidic residues" evidence="1">
    <location>
        <begin position="129"/>
        <end position="138"/>
    </location>
</feature>
<feature type="region of interest" description="Disordered" evidence="1">
    <location>
        <begin position="248"/>
        <end position="292"/>
    </location>
</feature>
<dbReference type="GeneID" id="25375919"/>
<feature type="compositionally biased region" description="Low complexity" evidence="1">
    <location>
        <begin position="1668"/>
        <end position="1723"/>
    </location>
</feature>
<feature type="compositionally biased region" description="Low complexity" evidence="1">
    <location>
        <begin position="161"/>
        <end position="170"/>
    </location>
</feature>
<evidence type="ECO:0000259" key="2">
    <source>
        <dbReference type="Pfam" id="PF26180"/>
    </source>
</evidence>
<feature type="region of interest" description="Disordered" evidence="1">
    <location>
        <begin position="1959"/>
        <end position="2059"/>
    </location>
</feature>
<feature type="compositionally biased region" description="Low complexity" evidence="1">
    <location>
        <begin position="1985"/>
        <end position="2001"/>
    </location>
</feature>
<accession>U6K1A9</accession>
<dbReference type="PANTHER" id="PTHR45979">
    <property type="entry name" value="PAP/OAS1 SUBSTRATE-BINDING DOMAIN SUPERFAMILY"/>
    <property type="match status" value="1"/>
</dbReference>
<evidence type="ECO:0000313" key="4">
    <source>
        <dbReference type="Proteomes" id="UP000030744"/>
    </source>
</evidence>
<feature type="compositionally biased region" description="Polar residues" evidence="1">
    <location>
        <begin position="1526"/>
        <end position="1538"/>
    </location>
</feature>
<feature type="compositionally biased region" description="Basic and acidic residues" evidence="1">
    <location>
        <begin position="1462"/>
        <end position="1472"/>
    </location>
</feature>
<keyword evidence="4" id="KW-1185">Reference proteome</keyword>
<organism evidence="3 4">
    <name type="scientific">Eimeria mitis</name>
    <dbReference type="NCBI Taxonomy" id="44415"/>
    <lineage>
        <taxon>Eukaryota</taxon>
        <taxon>Sar</taxon>
        <taxon>Alveolata</taxon>
        <taxon>Apicomplexa</taxon>
        <taxon>Conoidasida</taxon>
        <taxon>Coccidia</taxon>
        <taxon>Eucoccidiorida</taxon>
        <taxon>Eimeriorina</taxon>
        <taxon>Eimeriidae</taxon>
        <taxon>Eimeria</taxon>
    </lineage>
</organism>
<dbReference type="Pfam" id="PF26180">
    <property type="entry name" value="PAP-OAS1"/>
    <property type="match status" value="2"/>
</dbReference>
<feature type="compositionally biased region" description="Basic and acidic residues" evidence="1">
    <location>
        <begin position="1769"/>
        <end position="1787"/>
    </location>
</feature>
<dbReference type="OrthoDB" id="346877at2759"/>
<feature type="region of interest" description="Disordered" evidence="1">
    <location>
        <begin position="60"/>
        <end position="177"/>
    </location>
</feature>
<feature type="compositionally biased region" description="Low complexity" evidence="1">
    <location>
        <begin position="1505"/>
        <end position="1516"/>
    </location>
</feature>
<feature type="region of interest" description="Disordered" evidence="1">
    <location>
        <begin position="362"/>
        <end position="393"/>
    </location>
</feature>
<feature type="compositionally biased region" description="Low complexity" evidence="1">
    <location>
        <begin position="879"/>
        <end position="906"/>
    </location>
</feature>
<feature type="compositionally biased region" description="Low complexity" evidence="1">
    <location>
        <begin position="1385"/>
        <end position="1394"/>
    </location>
</feature>
<feature type="region of interest" description="Disordered" evidence="1">
    <location>
        <begin position="1319"/>
        <end position="1349"/>
    </location>
</feature>
<feature type="region of interest" description="Disordered" evidence="1">
    <location>
        <begin position="1200"/>
        <end position="1221"/>
    </location>
</feature>
<feature type="region of interest" description="Disordered" evidence="1">
    <location>
        <begin position="1237"/>
        <end position="1305"/>
    </location>
</feature>
<dbReference type="InterPro" id="IPR058920">
    <property type="entry name" value="PAP-OAS1-bd-rel"/>
</dbReference>
<feature type="compositionally biased region" description="Polar residues" evidence="1">
    <location>
        <begin position="1415"/>
        <end position="1427"/>
    </location>
</feature>
<dbReference type="VEuPathDB" id="ToxoDB:EMH_0009320"/>
<evidence type="ECO:0000256" key="1">
    <source>
        <dbReference type="SAM" id="MobiDB-lite"/>
    </source>
</evidence>
<feature type="compositionally biased region" description="Low complexity" evidence="1">
    <location>
        <begin position="274"/>
        <end position="292"/>
    </location>
</feature>
<feature type="region of interest" description="Disordered" evidence="1">
    <location>
        <begin position="877"/>
        <end position="970"/>
    </location>
</feature>
<feature type="compositionally biased region" description="Low complexity" evidence="1">
    <location>
        <begin position="109"/>
        <end position="120"/>
    </location>
</feature>
<feature type="compositionally biased region" description="Low complexity" evidence="1">
    <location>
        <begin position="248"/>
        <end position="266"/>
    </location>
</feature>
<feature type="compositionally biased region" description="Basic and acidic residues" evidence="1">
    <location>
        <begin position="951"/>
        <end position="970"/>
    </location>
</feature>
<feature type="region of interest" description="Disordered" evidence="1">
    <location>
        <begin position="1141"/>
        <end position="1168"/>
    </location>
</feature>
<dbReference type="Gene3D" id="1.10.1410.10">
    <property type="match status" value="1"/>
</dbReference>
<gene>
    <name evidence="3" type="ORF">EMH_0009320</name>
</gene>
<dbReference type="Proteomes" id="UP000030744">
    <property type="component" value="Unassembled WGS sequence"/>
</dbReference>
<dbReference type="RefSeq" id="XP_013354080.1">
    <property type="nucleotide sequence ID" value="XM_013498626.1"/>
</dbReference>
<feature type="compositionally biased region" description="Polar residues" evidence="1">
    <location>
        <begin position="1553"/>
        <end position="1565"/>
    </location>
</feature>
<dbReference type="PANTHER" id="PTHR45979:SF30">
    <property type="entry name" value="NUCLEOTIDYLTRANSFERASE"/>
    <property type="match status" value="1"/>
</dbReference>
<evidence type="ECO:0000313" key="3">
    <source>
        <dbReference type="EMBL" id="CDJ31515.1"/>
    </source>
</evidence>
<feature type="compositionally biased region" description="Basic residues" evidence="1">
    <location>
        <begin position="1968"/>
        <end position="1981"/>
    </location>
</feature>
<feature type="region of interest" description="Disordered" evidence="1">
    <location>
        <begin position="1610"/>
        <end position="1923"/>
    </location>
</feature>
<reference evidence="3" key="1">
    <citation type="submission" date="2013-10" db="EMBL/GenBank/DDBJ databases">
        <title>Genomic analysis of the causative agents of coccidiosis in chickens.</title>
        <authorList>
            <person name="Reid A.J."/>
            <person name="Blake D."/>
            <person name="Billington K."/>
            <person name="Browne H."/>
            <person name="Dunn M."/>
            <person name="Hung S."/>
            <person name="Kawahara F."/>
            <person name="Miranda-Saavedra D."/>
            <person name="Mourier T."/>
            <person name="Nagra H."/>
            <person name="Otto T.D."/>
            <person name="Rawlings N."/>
            <person name="Sanchez A."/>
            <person name="Sanders M."/>
            <person name="Subramaniam C."/>
            <person name="Tay Y."/>
            <person name="Dear P."/>
            <person name="Doerig C."/>
            <person name="Gruber A."/>
            <person name="Parkinson J."/>
            <person name="Shirley M."/>
            <person name="Wan K.L."/>
            <person name="Berriman M."/>
            <person name="Tomley F."/>
            <person name="Pain A."/>
        </authorList>
    </citation>
    <scope>NUCLEOTIDE SEQUENCE [LARGE SCALE GENOMIC DNA]</scope>
    <source>
        <strain evidence="3">Houghton</strain>
    </source>
</reference>
<feature type="region of interest" description="Disordered" evidence="1">
    <location>
        <begin position="191"/>
        <end position="212"/>
    </location>
</feature>